<dbReference type="PANTHER" id="PTHR12526">
    <property type="entry name" value="GLYCOSYLTRANSFERASE"/>
    <property type="match status" value="1"/>
</dbReference>
<comment type="caution">
    <text evidence="3">The sequence shown here is derived from an EMBL/GenBank/DDBJ whole genome shotgun (WGS) entry which is preliminary data.</text>
</comment>
<dbReference type="GO" id="GO:0016757">
    <property type="term" value="F:glycosyltransferase activity"/>
    <property type="evidence" value="ECO:0007669"/>
    <property type="project" value="InterPro"/>
</dbReference>
<dbReference type="Proteomes" id="UP000614216">
    <property type="component" value="Unassembled WGS sequence"/>
</dbReference>
<organism evidence="3 4">
    <name type="scientific">Fulvivirga marina</name>
    <dbReference type="NCBI Taxonomy" id="2494733"/>
    <lineage>
        <taxon>Bacteria</taxon>
        <taxon>Pseudomonadati</taxon>
        <taxon>Bacteroidota</taxon>
        <taxon>Cytophagia</taxon>
        <taxon>Cytophagales</taxon>
        <taxon>Fulvivirgaceae</taxon>
        <taxon>Fulvivirga</taxon>
    </lineage>
</organism>
<dbReference type="Pfam" id="PF00534">
    <property type="entry name" value="Glycos_transf_1"/>
    <property type="match status" value="1"/>
</dbReference>
<evidence type="ECO:0000259" key="1">
    <source>
        <dbReference type="Pfam" id="PF00534"/>
    </source>
</evidence>
<sequence length="401" mass="45941">MKEKILLLITNLDYGGAQRSFSKLSYELDDRYELYVSVFNTYDGIAFPMKGTLIDLDIPGSSHVPGKIYNFFKRIVKLRTVKKKLGIDICISFLEGADYVNVLSGIGERKILSIRGSKSHDETIQGWIGVVRRKLFMPLLYPFADHIIAVNEGIVRELREEYGVKKVPVDVVHNWYNIEELENFSKEEISDSESAIFDLPVISAFGRLAIEKGYDHLIKMYSQLRKRVPCKLLLVGDGNFKQNLFELCNTLNLKYYDWASDTLHEKYDIYFLGYKENPLKFVSRSTVFVMTSSSEGFPNALAEAMICGVPVVSTDCPNGPREILALDQNTQPKLKVEDYVDFGILMPTFDVASSVEVWVSVLNRLLEDDDLRKDYAKRAGKRIRQFTRTLILNKWFNVIES</sequence>
<dbReference type="AlphaFoldDB" id="A0A937KC18"/>
<dbReference type="RefSeq" id="WP_202856411.1">
    <property type="nucleotide sequence ID" value="NZ_JAEUGD010000042.1"/>
</dbReference>
<feature type="domain" description="Glycosyltransferase subfamily 4-like N-terminal" evidence="2">
    <location>
        <begin position="14"/>
        <end position="179"/>
    </location>
</feature>
<feature type="domain" description="Glycosyl transferase family 1" evidence="1">
    <location>
        <begin position="190"/>
        <end position="380"/>
    </location>
</feature>
<evidence type="ECO:0000313" key="4">
    <source>
        <dbReference type="Proteomes" id="UP000614216"/>
    </source>
</evidence>
<dbReference type="Gene3D" id="3.40.50.2000">
    <property type="entry name" value="Glycogen Phosphorylase B"/>
    <property type="match status" value="2"/>
</dbReference>
<evidence type="ECO:0000313" key="3">
    <source>
        <dbReference type="EMBL" id="MBL6446869.1"/>
    </source>
</evidence>
<dbReference type="Pfam" id="PF13439">
    <property type="entry name" value="Glyco_transf_4"/>
    <property type="match status" value="1"/>
</dbReference>
<dbReference type="PANTHER" id="PTHR12526:SF630">
    <property type="entry name" value="GLYCOSYLTRANSFERASE"/>
    <property type="match status" value="1"/>
</dbReference>
<dbReference type="EMBL" id="JAEUGD010000042">
    <property type="protein sequence ID" value="MBL6446869.1"/>
    <property type="molecule type" value="Genomic_DNA"/>
</dbReference>
<dbReference type="SUPFAM" id="SSF53756">
    <property type="entry name" value="UDP-Glycosyltransferase/glycogen phosphorylase"/>
    <property type="match status" value="1"/>
</dbReference>
<keyword evidence="4" id="KW-1185">Reference proteome</keyword>
<protein>
    <submittedName>
        <fullName evidence="3">Glycosyltransferase</fullName>
    </submittedName>
</protein>
<gene>
    <name evidence="3" type="ORF">JMN32_11135</name>
</gene>
<dbReference type="InterPro" id="IPR028098">
    <property type="entry name" value="Glyco_trans_4-like_N"/>
</dbReference>
<dbReference type="CDD" id="cd03811">
    <property type="entry name" value="GT4_GT28_WabH-like"/>
    <property type="match status" value="1"/>
</dbReference>
<proteinExistence type="predicted"/>
<name>A0A937KC18_9BACT</name>
<dbReference type="InterPro" id="IPR001296">
    <property type="entry name" value="Glyco_trans_1"/>
</dbReference>
<accession>A0A937KC18</accession>
<evidence type="ECO:0000259" key="2">
    <source>
        <dbReference type="Pfam" id="PF13439"/>
    </source>
</evidence>
<reference evidence="3" key="1">
    <citation type="submission" date="2021-01" db="EMBL/GenBank/DDBJ databases">
        <title>Fulvivirga kasyanovii gen. nov., sp nov., a novel member of the phylum Bacteroidetes isolated from seawater in a mussel farm.</title>
        <authorList>
            <person name="Zhao L.-H."/>
            <person name="Wang Z.-J."/>
        </authorList>
    </citation>
    <scope>NUCLEOTIDE SEQUENCE</scope>
    <source>
        <strain evidence="3">29W222</strain>
    </source>
</reference>